<dbReference type="InterPro" id="IPR022551">
    <property type="entry name" value="BrxC"/>
</dbReference>
<evidence type="ECO:0000313" key="2">
    <source>
        <dbReference type="Proteomes" id="UP000184609"/>
    </source>
</evidence>
<accession>A0A1M7ZBY5</accession>
<dbReference type="OrthoDB" id="677051at2"/>
<proteinExistence type="predicted"/>
<dbReference type="STRING" id="1073327.SAMN04488108_1978"/>
<dbReference type="Gene3D" id="3.40.30.10">
    <property type="entry name" value="Glutaredoxin"/>
    <property type="match status" value="1"/>
</dbReference>
<protein>
    <submittedName>
        <fullName evidence="1">Bacillithiol system protein YtxJ</fullName>
    </submittedName>
</protein>
<gene>
    <name evidence="1" type="ORF">SAMN04488108_1978</name>
</gene>
<dbReference type="Proteomes" id="UP000184609">
    <property type="component" value="Unassembled WGS sequence"/>
</dbReference>
<dbReference type="NCBIfam" id="TIGR04019">
    <property type="entry name" value="B_thiol_YtxJ"/>
    <property type="match status" value="1"/>
</dbReference>
<dbReference type="RefSeq" id="WP_073571742.1">
    <property type="nucleotide sequence ID" value="NZ_FRXN01000002.1"/>
</dbReference>
<sequence length="111" mass="13037">MNWKKLTSAEQIEEIKTLSQERPILIFKHSTRCSVSSMSLDRLLRNWKSEDEEKIVPYYLDLVAYRQISNLVEEVFHVPHESPQVLIIRDGVAIYDNSHFGISYPDIMDKI</sequence>
<reference evidence="2" key="1">
    <citation type="submission" date="2016-12" db="EMBL/GenBank/DDBJ databases">
        <authorList>
            <person name="Varghese N."/>
            <person name="Submissions S."/>
        </authorList>
    </citation>
    <scope>NUCLEOTIDE SEQUENCE [LARGE SCALE GENOMIC DNA]</scope>
    <source>
        <strain evidence="2">DSM 25035</strain>
    </source>
</reference>
<name>A0A1M7ZBY5_9BACT</name>
<organism evidence="1 2">
    <name type="scientific">Algoriphagus zhangzhouensis</name>
    <dbReference type="NCBI Taxonomy" id="1073327"/>
    <lineage>
        <taxon>Bacteria</taxon>
        <taxon>Pseudomonadati</taxon>
        <taxon>Bacteroidota</taxon>
        <taxon>Cytophagia</taxon>
        <taxon>Cytophagales</taxon>
        <taxon>Cyclobacteriaceae</taxon>
        <taxon>Algoriphagus</taxon>
    </lineage>
</organism>
<dbReference type="AlphaFoldDB" id="A0A1M7ZBY5"/>
<dbReference type="Pfam" id="PF11009">
    <property type="entry name" value="BrxC"/>
    <property type="match status" value="1"/>
</dbReference>
<dbReference type="EMBL" id="FRXN01000002">
    <property type="protein sequence ID" value="SHO62206.1"/>
    <property type="molecule type" value="Genomic_DNA"/>
</dbReference>
<evidence type="ECO:0000313" key="1">
    <source>
        <dbReference type="EMBL" id="SHO62206.1"/>
    </source>
</evidence>
<keyword evidence="2" id="KW-1185">Reference proteome</keyword>